<evidence type="ECO:0000256" key="2">
    <source>
        <dbReference type="ARBA" id="ARBA00017835"/>
    </source>
</evidence>
<evidence type="ECO:0000313" key="4">
    <source>
        <dbReference type="EMBL" id="KAJ7781553.1"/>
    </source>
</evidence>
<comment type="similarity">
    <text evidence="1">Belongs to the MTFP1 family.</text>
</comment>
<proteinExistence type="inferred from homology"/>
<name>A0AAD7KAB4_9AGAR</name>
<organism evidence="4 5">
    <name type="scientific">Mycena metata</name>
    <dbReference type="NCBI Taxonomy" id="1033252"/>
    <lineage>
        <taxon>Eukaryota</taxon>
        <taxon>Fungi</taxon>
        <taxon>Dikarya</taxon>
        <taxon>Basidiomycota</taxon>
        <taxon>Agaricomycotina</taxon>
        <taxon>Agaricomycetes</taxon>
        <taxon>Agaricomycetidae</taxon>
        <taxon>Agaricales</taxon>
        <taxon>Marasmiineae</taxon>
        <taxon>Mycenaceae</taxon>
        <taxon>Mycena</taxon>
    </lineage>
</organism>
<feature type="non-terminal residue" evidence="4">
    <location>
        <position position="234"/>
    </location>
</feature>
<dbReference type="GO" id="GO:0005739">
    <property type="term" value="C:mitochondrion"/>
    <property type="evidence" value="ECO:0007669"/>
    <property type="project" value="TreeGrafter"/>
</dbReference>
<reference evidence="4" key="1">
    <citation type="submission" date="2023-03" db="EMBL/GenBank/DDBJ databases">
        <title>Massive genome expansion in bonnet fungi (Mycena s.s.) driven by repeated elements and novel gene families across ecological guilds.</title>
        <authorList>
            <consortium name="Lawrence Berkeley National Laboratory"/>
            <person name="Harder C.B."/>
            <person name="Miyauchi S."/>
            <person name="Viragh M."/>
            <person name="Kuo A."/>
            <person name="Thoen E."/>
            <person name="Andreopoulos B."/>
            <person name="Lu D."/>
            <person name="Skrede I."/>
            <person name="Drula E."/>
            <person name="Henrissat B."/>
            <person name="Morin E."/>
            <person name="Kohler A."/>
            <person name="Barry K."/>
            <person name="LaButti K."/>
            <person name="Morin E."/>
            <person name="Salamov A."/>
            <person name="Lipzen A."/>
            <person name="Mereny Z."/>
            <person name="Hegedus B."/>
            <person name="Baldrian P."/>
            <person name="Stursova M."/>
            <person name="Weitz H."/>
            <person name="Taylor A."/>
            <person name="Grigoriev I.V."/>
            <person name="Nagy L.G."/>
            <person name="Martin F."/>
            <person name="Kauserud H."/>
        </authorList>
    </citation>
    <scope>NUCLEOTIDE SEQUENCE</scope>
    <source>
        <strain evidence="4">CBHHK182m</strain>
    </source>
</reference>
<evidence type="ECO:0000256" key="3">
    <source>
        <dbReference type="ARBA" id="ARBA00029631"/>
    </source>
</evidence>
<dbReference type="Pfam" id="PF10558">
    <property type="entry name" value="MTP18"/>
    <property type="match status" value="2"/>
</dbReference>
<dbReference type="InterPro" id="IPR019560">
    <property type="entry name" value="Mitochondrial_18_kDa_protein"/>
</dbReference>
<evidence type="ECO:0000256" key="1">
    <source>
        <dbReference type="ARBA" id="ARBA00009224"/>
    </source>
</evidence>
<dbReference type="PANTHER" id="PTHR11001:SF2">
    <property type="entry name" value="MITOCHONDRIAL FISSION PROCESS PROTEIN 1"/>
    <property type="match status" value="1"/>
</dbReference>
<dbReference type="AlphaFoldDB" id="A0AAD7KAB4"/>
<dbReference type="GO" id="GO:0000266">
    <property type="term" value="P:mitochondrial fission"/>
    <property type="evidence" value="ECO:0007669"/>
    <property type="project" value="TreeGrafter"/>
</dbReference>
<keyword evidence="5" id="KW-1185">Reference proteome</keyword>
<protein>
    <recommendedName>
        <fullName evidence="2">Mitochondrial fission process protein 1</fullName>
    </recommendedName>
    <alternativeName>
        <fullName evidence="3">Mitochondrial 18 kDa protein</fullName>
    </alternativeName>
</protein>
<evidence type="ECO:0000313" key="5">
    <source>
        <dbReference type="Proteomes" id="UP001215598"/>
    </source>
</evidence>
<sequence>MSASDKTDISSSLTEAVQDEVTALAGRGRRHNRLWRSLCRLLVHVSGPALRAGTRYIAYTSDIGEAFRPVVPPWMVTAAYGISWLYLGGDVSYEAYKAHRHGPTPLEAQYFSEPVRIGIFTPYGLRINAHASITKAVVAVERAYLPVHCFHVSPLFTLVPTALIRVGLFLLSPSIPAVRQATKAFAKTKNPRVRSWGPTLTGLAIVPVLPYLFDHPVEHVTDKKQQQSKPKDEL</sequence>
<accession>A0AAD7KAB4</accession>
<comment type="caution">
    <text evidence="4">The sequence shown here is derived from an EMBL/GenBank/DDBJ whole genome shotgun (WGS) entry which is preliminary data.</text>
</comment>
<dbReference type="Proteomes" id="UP001215598">
    <property type="component" value="Unassembled WGS sequence"/>
</dbReference>
<dbReference type="PANTHER" id="PTHR11001">
    <property type="entry name" value="MITOCHONDRIAL FISSION PROCESS PROTEIN 1"/>
    <property type="match status" value="1"/>
</dbReference>
<gene>
    <name evidence="4" type="ORF">B0H16DRAFT_1498793</name>
</gene>
<dbReference type="EMBL" id="JARKIB010000004">
    <property type="protein sequence ID" value="KAJ7781553.1"/>
    <property type="molecule type" value="Genomic_DNA"/>
</dbReference>